<dbReference type="EnsemblMetazoa" id="OVOC3740.1">
    <property type="protein sequence ID" value="OVOC3740.1"/>
    <property type="gene ID" value="WBGene00240549"/>
</dbReference>
<reference evidence="2" key="1">
    <citation type="submission" date="2013-10" db="EMBL/GenBank/DDBJ databases">
        <title>Genome sequencing of Onchocerca volvulus.</title>
        <authorList>
            <person name="Cotton J."/>
            <person name="Tsai J."/>
            <person name="Stanley E."/>
            <person name="Tracey A."/>
            <person name="Holroyd N."/>
            <person name="Lustigman S."/>
            <person name="Berriman M."/>
        </authorList>
    </citation>
    <scope>NUCLEOTIDE SEQUENCE</scope>
</reference>
<evidence type="ECO:0000313" key="1">
    <source>
        <dbReference type="EnsemblMetazoa" id="OVOC3740.1"/>
    </source>
</evidence>
<keyword evidence="2" id="KW-1185">Reference proteome</keyword>
<proteinExistence type="predicted"/>
<dbReference type="Proteomes" id="UP000024404">
    <property type="component" value="Unassembled WGS sequence"/>
</dbReference>
<sequence>MFQQFRDLLIEKVITYQNDFVESTSANMNDDNNDGNDAWNNQVEVSDLISLIGKGKIRKKNVKKIARTVRIAENESIKYTRLENDDNNVLETNHFTITYL</sequence>
<name>A0A8R1XVR9_ONCVO</name>
<dbReference type="AlphaFoldDB" id="A0A8R1XVR9"/>
<protein>
    <submittedName>
        <fullName evidence="1">Uncharacterized protein</fullName>
    </submittedName>
</protein>
<dbReference type="EMBL" id="CMVM020000121">
    <property type="status" value="NOT_ANNOTATED_CDS"/>
    <property type="molecule type" value="Genomic_DNA"/>
</dbReference>
<organism evidence="1 2">
    <name type="scientific">Onchocerca volvulus</name>
    <dbReference type="NCBI Taxonomy" id="6282"/>
    <lineage>
        <taxon>Eukaryota</taxon>
        <taxon>Metazoa</taxon>
        <taxon>Ecdysozoa</taxon>
        <taxon>Nematoda</taxon>
        <taxon>Chromadorea</taxon>
        <taxon>Rhabditida</taxon>
        <taxon>Spirurina</taxon>
        <taxon>Spiruromorpha</taxon>
        <taxon>Filarioidea</taxon>
        <taxon>Onchocercidae</taxon>
        <taxon>Onchocerca</taxon>
    </lineage>
</organism>
<evidence type="ECO:0000313" key="2">
    <source>
        <dbReference type="Proteomes" id="UP000024404"/>
    </source>
</evidence>
<reference evidence="1" key="2">
    <citation type="submission" date="2022-06" db="UniProtKB">
        <authorList>
            <consortium name="EnsemblMetazoa"/>
        </authorList>
    </citation>
    <scope>IDENTIFICATION</scope>
</reference>
<accession>A0A8R1XVR9</accession>